<feature type="coiled-coil region" evidence="10">
    <location>
        <begin position="584"/>
        <end position="611"/>
    </location>
</feature>
<gene>
    <name evidence="14" type="ORF">HHM13_07155</name>
    <name evidence="13" type="ORF">HHM24_08410</name>
</gene>
<dbReference type="GO" id="GO:0051453">
    <property type="term" value="P:regulation of intracellular pH"/>
    <property type="evidence" value="ECO:0007669"/>
    <property type="project" value="TreeGrafter"/>
</dbReference>
<feature type="transmembrane region" description="Helical" evidence="11">
    <location>
        <begin position="400"/>
        <end position="422"/>
    </location>
</feature>
<evidence type="ECO:0000256" key="6">
    <source>
        <dbReference type="ARBA" id="ARBA00023053"/>
    </source>
</evidence>
<dbReference type="Pfam" id="PF00999">
    <property type="entry name" value="Na_H_Exchanger"/>
    <property type="match status" value="1"/>
</dbReference>
<feature type="transmembrane region" description="Helical" evidence="11">
    <location>
        <begin position="229"/>
        <end position="252"/>
    </location>
</feature>
<organism evidence="14 16">
    <name type="scientific">Staphylococcus capitis</name>
    <dbReference type="NCBI Taxonomy" id="29388"/>
    <lineage>
        <taxon>Bacteria</taxon>
        <taxon>Bacillati</taxon>
        <taxon>Bacillota</taxon>
        <taxon>Bacilli</taxon>
        <taxon>Bacillales</taxon>
        <taxon>Staphylococcaceae</taxon>
        <taxon>Staphylococcus</taxon>
    </lineage>
</organism>
<dbReference type="GO" id="GO:0005886">
    <property type="term" value="C:plasma membrane"/>
    <property type="evidence" value="ECO:0007669"/>
    <property type="project" value="UniProtKB-SubCell"/>
</dbReference>
<feature type="domain" description="Cation/H+ exchanger transmembrane" evidence="12">
    <location>
        <begin position="13"/>
        <end position="420"/>
    </location>
</feature>
<evidence type="ECO:0000313" key="13">
    <source>
        <dbReference type="EMBL" id="NMK54742.1"/>
    </source>
</evidence>
<dbReference type="GO" id="GO:0015385">
    <property type="term" value="F:sodium:proton antiporter activity"/>
    <property type="evidence" value="ECO:0007669"/>
    <property type="project" value="InterPro"/>
</dbReference>
<evidence type="ECO:0000256" key="10">
    <source>
        <dbReference type="SAM" id="Coils"/>
    </source>
</evidence>
<feature type="transmembrane region" description="Helical" evidence="11">
    <location>
        <begin position="31"/>
        <end position="49"/>
    </location>
</feature>
<dbReference type="RefSeq" id="WP_023351184.1">
    <property type="nucleotide sequence ID" value="NZ_CBCPJN010000002.1"/>
</dbReference>
<keyword evidence="5 11" id="KW-1133">Transmembrane helix</keyword>
<dbReference type="EMBL" id="JABBMI010000069">
    <property type="protein sequence ID" value="NMK54742.1"/>
    <property type="molecule type" value="Genomic_DNA"/>
</dbReference>
<feature type="transmembrane region" description="Helical" evidence="11">
    <location>
        <begin position="278"/>
        <end position="299"/>
    </location>
</feature>
<comment type="caution">
    <text evidence="14">The sequence shown here is derived from an EMBL/GenBank/DDBJ whole genome shotgun (WGS) entry which is preliminary data.</text>
</comment>
<dbReference type="InterPro" id="IPR018422">
    <property type="entry name" value="Cation/H_exchanger_CPA1"/>
</dbReference>
<protein>
    <submittedName>
        <fullName evidence="14">Sodium:proton antiporter</fullName>
    </submittedName>
</protein>
<sequence length="735" mass="84766">MELLEAFLIFIFAVIVSSVLHNMFPKIPTAFIQIGLGVVIFTLPIPMHFEFDSEVFMMAVIAPLLFVEGTHVSRSKLLEYRKPVILMAMALVFTTVIGVGYFIHWIWTDLPMPAAFAIAAILCPTDAVAVSAITNGKVLPKGSMSILEGESLLNDAAGIISFKIAVTALVTGAFSAINAIEQFIISTIIGILVGAIFGIIVVRIRIYLTANKGLKDNNTLTFIQLLTPFAIYYIAETLHASGIIAVVVAGLIHGLERDRLIRAQTELQMNFTQIWNTFSYALNGFVFVVLGFIVPEVVMEIVKDEPENIKFLIMITLLIALAIYVFRFIWVFVWYKDFYFPKNIQYYMDNSDEEETPPNRAHYAFIMTMCGIHGTISLSMALTLPYVISNGHRFEYRNDLLFIASLMVLISLILAQVILPLITPSEEVSHFKGMSYQEAKIFIVQNVIDHFKNESKNNPSIDYRQVMNQYFQELGFLLNIEPDSKNTKELRRLEDIAEDVETNTLQKLIDNGKIDATNVRDYRNVMDATQAYNEKTFVEKFTRLFKMIYLRFKARKNRKKEERLVHKQEHARLKELHQSTSDNKTRIREQREAYKNSRQELKEERKLRKQQFHDSYKQVQKILRIVNHHIVLRLREEQDSSNVLEVSLVINQYYSLLRMLRSRSRQDFKSTKSQTQSKNDLVPQNLRKLKLEGLYKQRTILDKLIQRNKITNDVATQIRENINYNEIVLSHESKE</sequence>
<reference evidence="15 16" key="1">
    <citation type="submission" date="2020-04" db="EMBL/GenBank/DDBJ databases">
        <title>The Epidemiology and Molecular Characteristics of Linezolid-Resistant Staphylococcus capitis in Huashan Hospital, Shanghai.</title>
        <authorList>
            <person name="Ding L."/>
            <person name="Li P."/>
            <person name="Yang Y."/>
            <person name="Lin D."/>
            <person name="Xu X."/>
        </authorList>
    </citation>
    <scope>NUCLEOTIDE SEQUENCE [LARGE SCALE GENOMIC DNA]</scope>
    <source>
        <strain evidence="14 16">12-86</strain>
        <strain evidence="13 15">17-84</strain>
    </source>
</reference>
<accession>A0A7X9WAX1</accession>
<evidence type="ECO:0000256" key="11">
    <source>
        <dbReference type="SAM" id="Phobius"/>
    </source>
</evidence>
<dbReference type="PANTHER" id="PTHR10110">
    <property type="entry name" value="SODIUM/HYDROGEN EXCHANGER"/>
    <property type="match status" value="1"/>
</dbReference>
<evidence type="ECO:0000313" key="16">
    <source>
        <dbReference type="Proteomes" id="UP000550736"/>
    </source>
</evidence>
<dbReference type="Proteomes" id="UP000550736">
    <property type="component" value="Unassembled WGS sequence"/>
</dbReference>
<evidence type="ECO:0000256" key="5">
    <source>
        <dbReference type="ARBA" id="ARBA00022989"/>
    </source>
</evidence>
<dbReference type="GO" id="GO:0098719">
    <property type="term" value="P:sodium ion import across plasma membrane"/>
    <property type="evidence" value="ECO:0007669"/>
    <property type="project" value="TreeGrafter"/>
</dbReference>
<feature type="transmembrane region" description="Helical" evidence="11">
    <location>
        <begin position="183"/>
        <end position="208"/>
    </location>
</feature>
<dbReference type="Gene3D" id="6.10.140.1330">
    <property type="match status" value="1"/>
</dbReference>
<evidence type="ECO:0000313" key="15">
    <source>
        <dbReference type="Proteomes" id="UP000538955"/>
    </source>
</evidence>
<keyword evidence="10" id="KW-0175">Coiled coil</keyword>
<proteinExistence type="predicted"/>
<evidence type="ECO:0000256" key="3">
    <source>
        <dbReference type="ARBA" id="ARBA00022475"/>
    </source>
</evidence>
<evidence type="ECO:0000313" key="14">
    <source>
        <dbReference type="EMBL" id="NMK97866.1"/>
    </source>
</evidence>
<feature type="transmembrane region" description="Helical" evidence="11">
    <location>
        <begin position="84"/>
        <end position="107"/>
    </location>
</feature>
<keyword evidence="4 11" id="KW-0812">Transmembrane</keyword>
<dbReference type="PANTHER" id="PTHR10110:SF86">
    <property type="entry name" value="SODIUM_HYDROGEN EXCHANGER 7"/>
    <property type="match status" value="1"/>
</dbReference>
<feature type="transmembrane region" description="Helical" evidence="11">
    <location>
        <begin position="363"/>
        <end position="388"/>
    </location>
</feature>
<evidence type="ECO:0000256" key="8">
    <source>
        <dbReference type="ARBA" id="ARBA00023136"/>
    </source>
</evidence>
<keyword evidence="2" id="KW-0813">Transport</keyword>
<keyword evidence="15" id="KW-1185">Reference proteome</keyword>
<keyword evidence="3" id="KW-1003">Cell membrane</keyword>
<feature type="transmembrane region" description="Helical" evidence="11">
    <location>
        <begin position="6"/>
        <end position="24"/>
    </location>
</feature>
<evidence type="ECO:0000256" key="7">
    <source>
        <dbReference type="ARBA" id="ARBA00023065"/>
    </source>
</evidence>
<keyword evidence="9" id="KW-0739">Sodium transport</keyword>
<keyword evidence="6" id="KW-0915">Sodium</keyword>
<evidence type="ECO:0000256" key="4">
    <source>
        <dbReference type="ARBA" id="ARBA00022692"/>
    </source>
</evidence>
<feature type="transmembrane region" description="Helical" evidence="11">
    <location>
        <begin position="113"/>
        <end position="135"/>
    </location>
</feature>
<evidence type="ECO:0000256" key="9">
    <source>
        <dbReference type="ARBA" id="ARBA00023201"/>
    </source>
</evidence>
<dbReference type="AlphaFoldDB" id="A0A7X9WAX1"/>
<keyword evidence="7" id="KW-0406">Ion transport</keyword>
<comment type="subcellular location">
    <subcellularLocation>
        <location evidence="1">Cell membrane</location>
        <topology evidence="1">Multi-pass membrane protein</topology>
    </subcellularLocation>
</comment>
<dbReference type="Proteomes" id="UP000538955">
    <property type="component" value="Unassembled WGS sequence"/>
</dbReference>
<dbReference type="InterPro" id="IPR006153">
    <property type="entry name" value="Cation/H_exchanger_TM"/>
</dbReference>
<evidence type="ECO:0000259" key="12">
    <source>
        <dbReference type="Pfam" id="PF00999"/>
    </source>
</evidence>
<dbReference type="GO" id="GO:0015386">
    <property type="term" value="F:potassium:proton antiporter activity"/>
    <property type="evidence" value="ECO:0007669"/>
    <property type="project" value="TreeGrafter"/>
</dbReference>
<name>A0A7X9WAX1_STACP</name>
<evidence type="ECO:0000256" key="2">
    <source>
        <dbReference type="ARBA" id="ARBA00022448"/>
    </source>
</evidence>
<evidence type="ECO:0000256" key="1">
    <source>
        <dbReference type="ARBA" id="ARBA00004651"/>
    </source>
</evidence>
<feature type="transmembrane region" description="Helical" evidence="11">
    <location>
        <begin position="311"/>
        <end position="335"/>
    </location>
</feature>
<dbReference type="EMBL" id="JABBLX010000023">
    <property type="protein sequence ID" value="NMK97866.1"/>
    <property type="molecule type" value="Genomic_DNA"/>
</dbReference>
<keyword evidence="8 11" id="KW-0472">Membrane</keyword>
<feature type="transmembrane region" description="Helical" evidence="11">
    <location>
        <begin position="156"/>
        <end position="177"/>
    </location>
</feature>